<accession>A0A1X6YLS9</accession>
<feature type="transmembrane region" description="Helical" evidence="1">
    <location>
        <begin position="119"/>
        <end position="136"/>
    </location>
</feature>
<dbReference type="AlphaFoldDB" id="A0A1X6YLS9"/>
<feature type="transmembrane region" description="Helical" evidence="1">
    <location>
        <begin position="15"/>
        <end position="37"/>
    </location>
</feature>
<feature type="transmembrane region" description="Helical" evidence="1">
    <location>
        <begin position="85"/>
        <end position="107"/>
    </location>
</feature>
<gene>
    <name evidence="3" type="ORF">ROA7450_00984</name>
</gene>
<reference evidence="3 4" key="1">
    <citation type="submission" date="2017-03" db="EMBL/GenBank/DDBJ databases">
        <authorList>
            <person name="Afonso C.L."/>
            <person name="Miller P.J."/>
            <person name="Scott M.A."/>
            <person name="Spackman E."/>
            <person name="Goraichik I."/>
            <person name="Dimitrov K.M."/>
            <person name="Suarez D.L."/>
            <person name="Swayne D.E."/>
        </authorList>
    </citation>
    <scope>NUCLEOTIDE SEQUENCE [LARGE SCALE GENOMIC DNA]</scope>
    <source>
        <strain evidence="3 4">CECT 7450</strain>
    </source>
</reference>
<dbReference type="Pfam" id="PF05232">
    <property type="entry name" value="BTP"/>
    <property type="match status" value="2"/>
</dbReference>
<organism evidence="3 4">
    <name type="scientific">Roseovarius albus</name>
    <dbReference type="NCBI Taxonomy" id="1247867"/>
    <lineage>
        <taxon>Bacteria</taxon>
        <taxon>Pseudomonadati</taxon>
        <taxon>Pseudomonadota</taxon>
        <taxon>Alphaproteobacteria</taxon>
        <taxon>Rhodobacterales</taxon>
        <taxon>Roseobacteraceae</taxon>
        <taxon>Roseovarius</taxon>
    </lineage>
</organism>
<dbReference type="RefSeq" id="WP_159453999.1">
    <property type="nucleotide sequence ID" value="NZ_FWFX01000002.1"/>
</dbReference>
<feature type="domain" description="Chlorhexidine efflux transporter" evidence="2">
    <location>
        <begin position="80"/>
        <end position="141"/>
    </location>
</feature>
<name>A0A1X6YLS9_9RHOB</name>
<protein>
    <submittedName>
        <fullName evidence="3">Bacterial Transmembrane Pair family protein</fullName>
    </submittedName>
</protein>
<dbReference type="InterPro" id="IPR007896">
    <property type="entry name" value="BTP_bacteria"/>
</dbReference>
<dbReference type="NCBIfam" id="NF033664">
    <property type="entry name" value="PACE_transport"/>
    <property type="match status" value="1"/>
</dbReference>
<sequence length="151" mass="16857">MSETVALRTGKDRMVYAVSFEVILMMLLIPAGAMFFNKGFAEIGLLGVILSLKAMLMHLIYNWVFDRIDARSGRTASERSHLGRIVHAMGFEVTLMLTSLPILMWFLQVTVLQALATDAVVTTFVVGYTYVFTLVFDRLFPVIPKTGVCEA</sequence>
<feature type="domain" description="Chlorhexidine efflux transporter" evidence="2">
    <location>
        <begin position="8"/>
        <end position="70"/>
    </location>
</feature>
<keyword evidence="1 3" id="KW-0812">Transmembrane</keyword>
<dbReference type="Proteomes" id="UP000193061">
    <property type="component" value="Unassembled WGS sequence"/>
</dbReference>
<keyword evidence="1" id="KW-0472">Membrane</keyword>
<keyword evidence="1" id="KW-1133">Transmembrane helix</keyword>
<evidence type="ECO:0000313" key="4">
    <source>
        <dbReference type="Proteomes" id="UP000193061"/>
    </source>
</evidence>
<keyword evidence="4" id="KW-1185">Reference proteome</keyword>
<evidence type="ECO:0000259" key="2">
    <source>
        <dbReference type="Pfam" id="PF05232"/>
    </source>
</evidence>
<evidence type="ECO:0000313" key="3">
    <source>
        <dbReference type="EMBL" id="SLN24262.1"/>
    </source>
</evidence>
<proteinExistence type="predicted"/>
<evidence type="ECO:0000256" key="1">
    <source>
        <dbReference type="SAM" id="Phobius"/>
    </source>
</evidence>
<feature type="transmembrane region" description="Helical" evidence="1">
    <location>
        <begin position="43"/>
        <end position="64"/>
    </location>
</feature>
<dbReference type="InterPro" id="IPR058208">
    <property type="entry name" value="PACE"/>
</dbReference>
<dbReference type="EMBL" id="FWFX01000002">
    <property type="protein sequence ID" value="SLN24262.1"/>
    <property type="molecule type" value="Genomic_DNA"/>
</dbReference>
<dbReference type="OrthoDB" id="1631120at2"/>